<dbReference type="Proteomes" id="UP000499080">
    <property type="component" value="Unassembled WGS sequence"/>
</dbReference>
<keyword evidence="2" id="KW-1185">Reference proteome</keyword>
<organism evidence="1 2">
    <name type="scientific">Araneus ventricosus</name>
    <name type="common">Orbweaver spider</name>
    <name type="synonym">Epeira ventricosa</name>
    <dbReference type="NCBI Taxonomy" id="182803"/>
    <lineage>
        <taxon>Eukaryota</taxon>
        <taxon>Metazoa</taxon>
        <taxon>Ecdysozoa</taxon>
        <taxon>Arthropoda</taxon>
        <taxon>Chelicerata</taxon>
        <taxon>Arachnida</taxon>
        <taxon>Araneae</taxon>
        <taxon>Araneomorphae</taxon>
        <taxon>Entelegynae</taxon>
        <taxon>Araneoidea</taxon>
        <taxon>Araneidae</taxon>
        <taxon>Araneus</taxon>
    </lineage>
</organism>
<gene>
    <name evidence="1" type="ORF">AVEN_223472_1</name>
</gene>
<evidence type="ECO:0000313" key="2">
    <source>
        <dbReference type="Proteomes" id="UP000499080"/>
    </source>
</evidence>
<sequence>MARSRLVDLSDGRCNSSSAEAGVIIAITAHGSTPPVGGMHYHRQRWSNHYCTHQGSEIPLTYPAASPLRARGAPQWNPNLL</sequence>
<protein>
    <submittedName>
        <fullName evidence="1">Uncharacterized protein</fullName>
    </submittedName>
</protein>
<name>A0A4Y2EV01_ARAVE</name>
<reference evidence="1 2" key="1">
    <citation type="journal article" date="2019" name="Sci. Rep.">
        <title>Orb-weaving spider Araneus ventricosus genome elucidates the spidroin gene catalogue.</title>
        <authorList>
            <person name="Kono N."/>
            <person name="Nakamura H."/>
            <person name="Ohtoshi R."/>
            <person name="Moran D.A.P."/>
            <person name="Shinohara A."/>
            <person name="Yoshida Y."/>
            <person name="Fujiwara M."/>
            <person name="Mori M."/>
            <person name="Tomita M."/>
            <person name="Arakawa K."/>
        </authorList>
    </citation>
    <scope>NUCLEOTIDE SEQUENCE [LARGE SCALE GENOMIC DNA]</scope>
</reference>
<evidence type="ECO:0000313" key="1">
    <source>
        <dbReference type="EMBL" id="GBM32691.1"/>
    </source>
</evidence>
<proteinExistence type="predicted"/>
<dbReference type="EMBL" id="BGPR01000715">
    <property type="protein sequence ID" value="GBM32691.1"/>
    <property type="molecule type" value="Genomic_DNA"/>
</dbReference>
<comment type="caution">
    <text evidence="1">The sequence shown here is derived from an EMBL/GenBank/DDBJ whole genome shotgun (WGS) entry which is preliminary data.</text>
</comment>
<dbReference type="AlphaFoldDB" id="A0A4Y2EV01"/>
<accession>A0A4Y2EV01</accession>